<reference evidence="2" key="1">
    <citation type="submission" date="2021-02" db="EMBL/GenBank/DDBJ databases">
        <authorList>
            <person name="Nowell W R."/>
        </authorList>
    </citation>
    <scope>NUCLEOTIDE SEQUENCE</scope>
</reference>
<dbReference type="Gene3D" id="3.30.1450.10">
    <property type="match status" value="1"/>
</dbReference>
<gene>
    <name evidence="2" type="ORF">GRG538_LOCUS22334</name>
    <name evidence="3" type="ORF">QYT958_LOCUS23373</name>
</gene>
<accession>A0A818MT78</accession>
<evidence type="ECO:0000256" key="1">
    <source>
        <dbReference type="ARBA" id="ARBA00022729"/>
    </source>
</evidence>
<name>A0A818MT78_9BILA</name>
<organism evidence="2 4">
    <name type="scientific">Rotaria socialis</name>
    <dbReference type="NCBI Taxonomy" id="392032"/>
    <lineage>
        <taxon>Eukaryota</taxon>
        <taxon>Metazoa</taxon>
        <taxon>Spiralia</taxon>
        <taxon>Gnathifera</taxon>
        <taxon>Rotifera</taxon>
        <taxon>Eurotatoria</taxon>
        <taxon>Bdelloidea</taxon>
        <taxon>Philodinida</taxon>
        <taxon>Philodinidae</taxon>
        <taxon>Rotaria</taxon>
    </lineage>
</organism>
<dbReference type="EMBL" id="CAJNYT010003706">
    <property type="protein sequence ID" value="CAF3593701.1"/>
    <property type="molecule type" value="Genomic_DNA"/>
</dbReference>
<comment type="caution">
    <text evidence="2">The sequence shown here is derived from an EMBL/GenBank/DDBJ whole genome shotgun (WGS) entry which is preliminary data.</text>
</comment>
<dbReference type="AlphaFoldDB" id="A0A818MT78"/>
<evidence type="ECO:0000313" key="3">
    <source>
        <dbReference type="EMBL" id="CAF4792538.1"/>
    </source>
</evidence>
<sequence length="108" mass="12715">MLNHQIALSYGDAPWSSYYNDEYATTTPWYDLFWHRYGKITRRKFDSIQIGMTRQQVTDIIGGPGRVTSESQLLNIHVVRIIYQGRFWSPKSATLVFYNGLLRCKSRY</sequence>
<dbReference type="Proteomes" id="UP000663872">
    <property type="component" value="Unassembled WGS sequence"/>
</dbReference>
<protein>
    <submittedName>
        <fullName evidence="2">Uncharacterized protein</fullName>
    </submittedName>
</protein>
<dbReference type="InterPro" id="IPR037873">
    <property type="entry name" value="BamE-like"/>
</dbReference>
<evidence type="ECO:0000313" key="2">
    <source>
        <dbReference type="EMBL" id="CAF3593701.1"/>
    </source>
</evidence>
<evidence type="ECO:0000313" key="4">
    <source>
        <dbReference type="Proteomes" id="UP000663872"/>
    </source>
</evidence>
<proteinExistence type="predicted"/>
<dbReference type="EMBL" id="CAJOBR010004712">
    <property type="protein sequence ID" value="CAF4792538.1"/>
    <property type="molecule type" value="Genomic_DNA"/>
</dbReference>
<keyword evidence="1" id="KW-0732">Signal</keyword>
<dbReference type="Proteomes" id="UP000663848">
    <property type="component" value="Unassembled WGS sequence"/>
</dbReference>
<dbReference type="SUPFAM" id="SSF55648">
    <property type="entry name" value="beta-lactamase-inhibitor protein, BLIP"/>
    <property type="match status" value="1"/>
</dbReference>
<dbReference type="InterPro" id="IPR024221">
    <property type="entry name" value="BLIP_dom_sf"/>
</dbReference>